<dbReference type="InterPro" id="IPR010994">
    <property type="entry name" value="RuvA_2-like"/>
</dbReference>
<feature type="domain" description="Kinesin motor" evidence="3">
    <location>
        <begin position="1"/>
        <end position="330"/>
    </location>
</feature>
<evidence type="ECO:0000313" key="5">
    <source>
        <dbReference type="Proteomes" id="UP000265663"/>
    </source>
</evidence>
<protein>
    <submittedName>
        <fullName evidence="4">Kinesin family</fullName>
    </submittedName>
</protein>
<name>A0A3M7MGL5_9PLEO</name>
<evidence type="ECO:0000256" key="1">
    <source>
        <dbReference type="PROSITE-ProRule" id="PRU00283"/>
    </source>
</evidence>
<dbReference type="PANTHER" id="PTHR24115">
    <property type="entry name" value="KINESIN-RELATED"/>
    <property type="match status" value="1"/>
</dbReference>
<comment type="similarity">
    <text evidence="1">Belongs to the TRAFAC class myosin-kinesin ATPase superfamily. Kinesin family.</text>
</comment>
<dbReference type="SUPFAM" id="SSF52540">
    <property type="entry name" value="P-loop containing nucleoside triphosphate hydrolases"/>
    <property type="match status" value="1"/>
</dbReference>
<accession>A0A3M7MGL5</accession>
<evidence type="ECO:0000313" key="4">
    <source>
        <dbReference type="EMBL" id="RMZ73676.1"/>
    </source>
</evidence>
<feature type="region of interest" description="Disordered" evidence="2">
    <location>
        <begin position="663"/>
        <end position="687"/>
    </location>
</feature>
<dbReference type="GO" id="GO:0007018">
    <property type="term" value="P:microtubule-based movement"/>
    <property type="evidence" value="ECO:0007669"/>
    <property type="project" value="InterPro"/>
</dbReference>
<dbReference type="GO" id="GO:0005871">
    <property type="term" value="C:kinesin complex"/>
    <property type="evidence" value="ECO:0007669"/>
    <property type="project" value="TreeGrafter"/>
</dbReference>
<dbReference type="PROSITE" id="PS50067">
    <property type="entry name" value="KINESIN_MOTOR_2"/>
    <property type="match status" value="1"/>
</dbReference>
<keyword evidence="1" id="KW-0505">Motor protein</keyword>
<dbReference type="GO" id="GO:0008574">
    <property type="term" value="F:plus-end-directed microtubule motor activity"/>
    <property type="evidence" value="ECO:0007669"/>
    <property type="project" value="TreeGrafter"/>
</dbReference>
<dbReference type="InterPro" id="IPR001752">
    <property type="entry name" value="Kinesin_motor_dom"/>
</dbReference>
<dbReference type="GO" id="GO:0005524">
    <property type="term" value="F:ATP binding"/>
    <property type="evidence" value="ECO:0007669"/>
    <property type="project" value="UniProtKB-UniRule"/>
</dbReference>
<reference evidence="4 5" key="1">
    <citation type="journal article" date="2014" name="PLoS ONE">
        <title>De novo Genome Assembly of the Fungal Plant Pathogen Pyrenophora semeniperda.</title>
        <authorList>
            <person name="Soliai M.M."/>
            <person name="Meyer S.E."/>
            <person name="Udall J.A."/>
            <person name="Elzinga D.E."/>
            <person name="Hermansen R.A."/>
            <person name="Bodily P.M."/>
            <person name="Hart A.A."/>
            <person name="Coleman C.E."/>
        </authorList>
    </citation>
    <scope>NUCLEOTIDE SEQUENCE [LARGE SCALE GENOMIC DNA]</scope>
    <source>
        <strain evidence="4 5">CCB06</strain>
        <tissue evidence="4">Mycelium</tissue>
    </source>
</reference>
<dbReference type="EMBL" id="KE747841">
    <property type="protein sequence ID" value="RMZ73676.1"/>
    <property type="molecule type" value="Genomic_DNA"/>
</dbReference>
<feature type="region of interest" description="Disordered" evidence="2">
    <location>
        <begin position="592"/>
        <end position="651"/>
    </location>
</feature>
<dbReference type="Gene3D" id="3.40.850.10">
    <property type="entry name" value="Kinesin motor domain"/>
    <property type="match status" value="1"/>
</dbReference>
<keyword evidence="5" id="KW-1185">Reference proteome</keyword>
<keyword evidence="1" id="KW-0067">ATP-binding</keyword>
<proteinExistence type="inferred from homology"/>
<dbReference type="FunFam" id="3.40.850.10:FF:000072">
    <property type="entry name" value="Kinesin family protein"/>
    <property type="match status" value="1"/>
</dbReference>
<dbReference type="GO" id="GO:0008017">
    <property type="term" value="F:microtubule binding"/>
    <property type="evidence" value="ECO:0007669"/>
    <property type="project" value="InterPro"/>
</dbReference>
<dbReference type="PRINTS" id="PR00380">
    <property type="entry name" value="KINESINHEAVY"/>
</dbReference>
<dbReference type="AlphaFoldDB" id="A0A3M7MGL5"/>
<dbReference type="Proteomes" id="UP000265663">
    <property type="component" value="Unassembled WGS sequence"/>
</dbReference>
<dbReference type="InterPro" id="IPR036961">
    <property type="entry name" value="Kinesin_motor_dom_sf"/>
</dbReference>
<dbReference type="InterPro" id="IPR027640">
    <property type="entry name" value="Kinesin-like_fam"/>
</dbReference>
<feature type="binding site" evidence="1">
    <location>
        <begin position="87"/>
        <end position="94"/>
    </location>
    <ligand>
        <name>ATP</name>
        <dbReference type="ChEBI" id="CHEBI:30616"/>
    </ligand>
</feature>
<dbReference type="GO" id="GO:0016887">
    <property type="term" value="F:ATP hydrolysis activity"/>
    <property type="evidence" value="ECO:0007669"/>
    <property type="project" value="TreeGrafter"/>
</dbReference>
<keyword evidence="1" id="KW-0547">Nucleotide-binding</keyword>
<dbReference type="GO" id="GO:0005874">
    <property type="term" value="C:microtubule"/>
    <property type="evidence" value="ECO:0007669"/>
    <property type="project" value="TreeGrafter"/>
</dbReference>
<feature type="region of interest" description="Disordered" evidence="2">
    <location>
        <begin position="396"/>
        <end position="433"/>
    </location>
</feature>
<dbReference type="SMART" id="SM00129">
    <property type="entry name" value="KISc"/>
    <property type="match status" value="1"/>
</dbReference>
<dbReference type="CDD" id="cd00106">
    <property type="entry name" value="KISc"/>
    <property type="match status" value="1"/>
</dbReference>
<gene>
    <name evidence="4" type="ORF">GMOD_00009424</name>
</gene>
<evidence type="ECO:0000259" key="3">
    <source>
        <dbReference type="PROSITE" id="PS50067"/>
    </source>
</evidence>
<dbReference type="Pfam" id="PF00225">
    <property type="entry name" value="Kinesin"/>
    <property type="match status" value="1"/>
</dbReference>
<dbReference type="OrthoDB" id="3176171at2759"/>
<evidence type="ECO:0000256" key="2">
    <source>
        <dbReference type="SAM" id="MobiDB-lite"/>
    </source>
</evidence>
<feature type="compositionally biased region" description="Low complexity" evidence="2">
    <location>
        <begin position="663"/>
        <end position="678"/>
    </location>
</feature>
<organism evidence="4 5">
    <name type="scientific">Pyrenophora seminiperda CCB06</name>
    <dbReference type="NCBI Taxonomy" id="1302712"/>
    <lineage>
        <taxon>Eukaryota</taxon>
        <taxon>Fungi</taxon>
        <taxon>Dikarya</taxon>
        <taxon>Ascomycota</taxon>
        <taxon>Pezizomycotina</taxon>
        <taxon>Dothideomycetes</taxon>
        <taxon>Pleosporomycetidae</taxon>
        <taxon>Pleosporales</taxon>
        <taxon>Pleosporineae</taxon>
        <taxon>Pleosporaceae</taxon>
        <taxon>Pyrenophora</taxon>
    </lineage>
</organism>
<feature type="compositionally biased region" description="Basic and acidic residues" evidence="2">
    <location>
        <begin position="414"/>
        <end position="423"/>
    </location>
</feature>
<feature type="compositionally biased region" description="Acidic residues" evidence="2">
    <location>
        <begin position="627"/>
        <end position="638"/>
    </location>
</feature>
<feature type="compositionally biased region" description="Basic residues" evidence="2">
    <location>
        <begin position="609"/>
        <end position="619"/>
    </location>
</feature>
<dbReference type="SUPFAM" id="SSF47781">
    <property type="entry name" value="RuvA domain 2-like"/>
    <property type="match status" value="1"/>
</dbReference>
<dbReference type="InterPro" id="IPR027417">
    <property type="entry name" value="P-loop_NTPase"/>
</dbReference>
<sequence>MSEIDKDTIVTAETPDGETIPSIVRIPSPKNEAESFSFQFSSVYEQDASQQQLFDAETTGTEADLKIVAPTVKHLFNGFDLSIFAHGCTGTGKTHTMRGGKSLAERGVIPRLLSAIYRRSKKIEKDSDGATQVEVALEYFEIYCDRVYDLFEPPEKRTPSGLPIRDNKGKTVVVGLTEKPCPTLKEFEQLYDQANLNRSTSSTKLNAHSSRSHAVLCVKITQTTEEMVRVSRVSCIDLAGSEDNRRTENNKERLVESSAINKSLFVLAQCVEAMNKKASRIPYRESKMTRILSLGQNKGLTVMILNLAPTRAYHLDTISSLNFASRTKKIEIAEVENDPMYRTAVKPLATTSSVGGATMARQPLRPLAAVANANLADAEKKKGEKPVKAFSVYSDTRKPAPRVPNTAAQNTGIRRAEPPKRAAEPTSSTFGLRPTKTYRAADNTSRIPGREPVLTKASIEALIAQKVDERLAEKALQDAAGTAVPALSAELQKRLDELEHRIDAKEEDGKSQGLQFLLMAKQHHIRGEDASALRMYQLAQPFFPDNAKLESKMKTLEERIRAKREESSTTATKHVSAPVSVAVSAAPVYTIAPPPAAPTSCLMGPLKAPKPKPKPKPKWATKAEAKDDSDDDNNDEEFAPPPPSDHEDDYASDDSFQYKLKATAAAARKQQQQQQQPKKTSRKLPIFRDSAATTTSTHMNPAEQTPRTSQLLKIINSRDVIKIKALKGVGAKKADSIVNCLMEMDDAEILDLESLAMLKGVGGKTVENMRLGLSSAPVVEYDF</sequence>
<dbReference type="PANTHER" id="PTHR24115:SF1000">
    <property type="entry name" value="KINESIN-LIKE PROTEIN KIF22"/>
    <property type="match status" value="1"/>
</dbReference>